<reference evidence="1" key="1">
    <citation type="journal article" date="2021" name="Nat. Commun.">
        <title>Genetic determinants of endophytism in the Arabidopsis root mycobiome.</title>
        <authorList>
            <person name="Mesny F."/>
            <person name="Miyauchi S."/>
            <person name="Thiergart T."/>
            <person name="Pickel B."/>
            <person name="Atanasova L."/>
            <person name="Karlsson M."/>
            <person name="Huettel B."/>
            <person name="Barry K.W."/>
            <person name="Haridas S."/>
            <person name="Chen C."/>
            <person name="Bauer D."/>
            <person name="Andreopoulos W."/>
            <person name="Pangilinan J."/>
            <person name="LaButti K."/>
            <person name="Riley R."/>
            <person name="Lipzen A."/>
            <person name="Clum A."/>
            <person name="Drula E."/>
            <person name="Henrissat B."/>
            <person name="Kohler A."/>
            <person name="Grigoriev I.V."/>
            <person name="Martin F.M."/>
            <person name="Hacquard S."/>
        </authorList>
    </citation>
    <scope>NUCLEOTIDE SEQUENCE</scope>
    <source>
        <strain evidence="1">MPI-CAGE-CH-0230</strain>
    </source>
</reference>
<evidence type="ECO:0000313" key="1">
    <source>
        <dbReference type="EMBL" id="KAH7012295.1"/>
    </source>
</evidence>
<accession>A0A9P8XQT9</accession>
<dbReference type="AlphaFoldDB" id="A0A9P8XQT9"/>
<comment type="caution">
    <text evidence="1">The sequence shown here is derived from an EMBL/GenBank/DDBJ whole genome shotgun (WGS) entry which is preliminary data.</text>
</comment>
<dbReference type="OrthoDB" id="4898680at2759"/>
<name>A0A9P8XQT9_9PEZI</name>
<dbReference type="GeneID" id="70190233"/>
<gene>
    <name evidence="1" type="ORF">B0I36DRAFT_378472</name>
</gene>
<dbReference type="RefSeq" id="XP_046004671.1">
    <property type="nucleotide sequence ID" value="XM_046160687.1"/>
</dbReference>
<sequence length="457" mass="50713">MAMTGYSFDSLRLLVTFWLGKGINLFLAEPIVPHCTQSVTTLPTSHLGTDEAARLALSEQLFTNTARPLDSADEFSRQFTAANTRWETCGLFFTAVGRATFDVPFLPPLYKDSAGQMSLRKFATQMSDKRRLSDHIASLSTLGYHQKIETKPPEAPFFLAEFRRTAFAYSYSADKNVAIFLGRPPRISRRFCYFQGPLFYEPVKYGGAGAGDNLSNHGNQPSAKTDFETSRTWFSWRTDTAITYRAFARWSAMCAALKEEILELLNNRKAPDCLLRARQPTQARAQAQWAALPAHFKLENNSLKPHLATGPSATATPTPATPGRDFITSVRLDYLHVLFLLRLVFMNSFTEPDASMVEISEGILELVVDIVLVRLANSGTNLSWKVTYFGLPARHKSAPTITTNDATQPAPAPPVNQSKVLRLLIVLVAELETGTLAKPDEPNYGLVSTATERFRGS</sequence>
<dbReference type="EMBL" id="JAGTJQ010000015">
    <property type="protein sequence ID" value="KAH7012295.1"/>
    <property type="molecule type" value="Genomic_DNA"/>
</dbReference>
<keyword evidence="2" id="KW-1185">Reference proteome</keyword>
<evidence type="ECO:0000313" key="2">
    <source>
        <dbReference type="Proteomes" id="UP000756346"/>
    </source>
</evidence>
<protein>
    <submittedName>
        <fullName evidence="1">Uncharacterized protein</fullName>
    </submittedName>
</protein>
<dbReference type="Proteomes" id="UP000756346">
    <property type="component" value="Unassembled WGS sequence"/>
</dbReference>
<dbReference type="CDD" id="cd12148">
    <property type="entry name" value="fungal_TF_MHR"/>
    <property type="match status" value="1"/>
</dbReference>
<proteinExistence type="predicted"/>
<organism evidence="1 2">
    <name type="scientific">Microdochium trichocladiopsis</name>
    <dbReference type="NCBI Taxonomy" id="1682393"/>
    <lineage>
        <taxon>Eukaryota</taxon>
        <taxon>Fungi</taxon>
        <taxon>Dikarya</taxon>
        <taxon>Ascomycota</taxon>
        <taxon>Pezizomycotina</taxon>
        <taxon>Sordariomycetes</taxon>
        <taxon>Xylariomycetidae</taxon>
        <taxon>Xylariales</taxon>
        <taxon>Microdochiaceae</taxon>
        <taxon>Microdochium</taxon>
    </lineage>
</organism>